<feature type="transmembrane region" description="Helical" evidence="1">
    <location>
        <begin position="403"/>
        <end position="432"/>
    </location>
</feature>
<sequence>MLDSVSRIWQKPIDTWESMNESLTYFSASSKLDSLVESDVESLSQFLDSHRKHQDKFTLKIFYDVGESIEFSNHTSIPKTHEKLEDLRREISSLEGDEHVSVSLSISKQLLESKDGVLVDNVYSLDALSSYLNSLTLAQLHRSFSERYWRKGVNGVVLLGDYSRSLHTDYFYFIPKDEFNIELFEPHFSHYRAGEIHRLRGSLGHFANASEWFLLPDHFKITEALEGEFTSICLLFNALHNAYLISFLSNFAIITEQGIEYRLKGLKDISGTYDFDALKHIDASALWELYQWIYEGNTVDKLGVARNIIPLHVDDLLSVSPPVLTSAYSSFILSQKDDVKSYIETTKKVAEQVQITSQKASEVAEKIANSIKTGVLGVTTFAISTILFRIFTKGSELKTYAELFTFIGSPLFVSMIMFALAVFSGLFGLAWYESKQEQVRFREMYEQFKKTYESVLTREDMENLLENDAYFEKSYLFITERRSMYTWAWGAVLSVSITILALATCYVD</sequence>
<feature type="transmembrane region" description="Helical" evidence="1">
    <location>
        <begin position="487"/>
        <end position="507"/>
    </location>
</feature>
<proteinExistence type="predicted"/>
<gene>
    <name evidence="2" type="ORF">HKB16_35350</name>
</gene>
<keyword evidence="1" id="KW-0472">Membrane</keyword>
<protein>
    <submittedName>
        <fullName evidence="2">Uncharacterized protein</fullName>
    </submittedName>
</protein>
<keyword evidence="1" id="KW-1133">Transmembrane helix</keyword>
<accession>A0A7Y0SR44</accession>
<organism evidence="2 3">
    <name type="scientific">Vibrio parahaemolyticus</name>
    <dbReference type="NCBI Taxonomy" id="670"/>
    <lineage>
        <taxon>Bacteria</taxon>
        <taxon>Pseudomonadati</taxon>
        <taxon>Pseudomonadota</taxon>
        <taxon>Gammaproteobacteria</taxon>
        <taxon>Vibrionales</taxon>
        <taxon>Vibrionaceae</taxon>
        <taxon>Vibrio</taxon>
    </lineage>
</organism>
<evidence type="ECO:0000313" key="3">
    <source>
        <dbReference type="Proteomes" id="UP000518904"/>
    </source>
</evidence>
<dbReference type="Proteomes" id="UP000518904">
    <property type="component" value="Unassembled WGS sequence"/>
</dbReference>
<keyword evidence="1" id="KW-0812">Transmembrane</keyword>
<dbReference type="AlphaFoldDB" id="A0A7Y0SR44"/>
<dbReference type="EMBL" id="JABCLB010002945">
    <property type="protein sequence ID" value="NMU88123.1"/>
    <property type="molecule type" value="Genomic_DNA"/>
</dbReference>
<evidence type="ECO:0000256" key="1">
    <source>
        <dbReference type="SAM" id="Phobius"/>
    </source>
</evidence>
<name>A0A7Y0SR44_VIBPH</name>
<reference evidence="2 3" key="1">
    <citation type="submission" date="2020-04" db="EMBL/GenBank/DDBJ databases">
        <title>Whole-genome sequencing of Vibrio spp. from China reveals different genetic environments of blaCTX-M-14 among diverse lineages.</title>
        <authorList>
            <person name="Zheng Z."/>
            <person name="Ye L."/>
            <person name="Chen S."/>
        </authorList>
    </citation>
    <scope>NUCLEOTIDE SEQUENCE [LARGE SCALE GENOMIC DNA]</scope>
    <source>
        <strain evidence="2 3">Vb0551</strain>
    </source>
</reference>
<dbReference type="RefSeq" id="WP_025817066.1">
    <property type="nucleotide sequence ID" value="NZ_JABCLF010001095.1"/>
</dbReference>
<comment type="caution">
    <text evidence="2">The sequence shown here is derived from an EMBL/GenBank/DDBJ whole genome shotgun (WGS) entry which is preliminary data.</text>
</comment>
<evidence type="ECO:0000313" key="2">
    <source>
        <dbReference type="EMBL" id="NMU88123.1"/>
    </source>
</evidence>